<evidence type="ECO:0000313" key="1">
    <source>
        <dbReference type="EMBL" id="KAK7001976.1"/>
    </source>
</evidence>
<sequence>MPSNDAFSDTISIESRSITEDDDVFITPGPSLVRDFDTLPRDAHTQFSLFPTNTPVSPSKSSTLGRIWHDFNPRLLTRFSPSRKSASTHPLPQLFADNDSILARKAPRPARMLDDSSSYAESQTDSQDFLFTDAVSIDSRSSHSSADSTSRRPQFSASLISLTDAELAARARQRESAAANSDGRLREAPSVEAALAALNDIGKVLNKGISWAQSYPKRLPS</sequence>
<accession>A0AAW0A8H1</accession>
<evidence type="ECO:0000313" key="2">
    <source>
        <dbReference type="Proteomes" id="UP001362999"/>
    </source>
</evidence>
<proteinExistence type="predicted"/>
<gene>
    <name evidence="1" type="ORF">R3P38DRAFT_3215708</name>
</gene>
<keyword evidence="2" id="KW-1185">Reference proteome</keyword>
<dbReference type="EMBL" id="JAWWNJ010000080">
    <property type="protein sequence ID" value="KAK7001976.1"/>
    <property type="molecule type" value="Genomic_DNA"/>
</dbReference>
<comment type="caution">
    <text evidence="1">The sequence shown here is derived from an EMBL/GenBank/DDBJ whole genome shotgun (WGS) entry which is preliminary data.</text>
</comment>
<dbReference type="AlphaFoldDB" id="A0AAW0A8H1"/>
<reference evidence="1 2" key="1">
    <citation type="journal article" date="2024" name="J Genomics">
        <title>Draft genome sequencing and assembly of Favolaschia claudopus CIRM-BRFM 2984 isolated from oak limbs.</title>
        <authorList>
            <person name="Navarro D."/>
            <person name="Drula E."/>
            <person name="Chaduli D."/>
            <person name="Cazenave R."/>
            <person name="Ahrendt S."/>
            <person name="Wang J."/>
            <person name="Lipzen A."/>
            <person name="Daum C."/>
            <person name="Barry K."/>
            <person name="Grigoriev I.V."/>
            <person name="Favel A."/>
            <person name="Rosso M.N."/>
            <person name="Martin F."/>
        </authorList>
    </citation>
    <scope>NUCLEOTIDE SEQUENCE [LARGE SCALE GENOMIC DNA]</scope>
    <source>
        <strain evidence="1 2">CIRM-BRFM 2984</strain>
    </source>
</reference>
<dbReference type="Proteomes" id="UP001362999">
    <property type="component" value="Unassembled WGS sequence"/>
</dbReference>
<name>A0AAW0A8H1_9AGAR</name>
<organism evidence="1 2">
    <name type="scientific">Favolaschia claudopus</name>
    <dbReference type="NCBI Taxonomy" id="2862362"/>
    <lineage>
        <taxon>Eukaryota</taxon>
        <taxon>Fungi</taxon>
        <taxon>Dikarya</taxon>
        <taxon>Basidiomycota</taxon>
        <taxon>Agaricomycotina</taxon>
        <taxon>Agaricomycetes</taxon>
        <taxon>Agaricomycetidae</taxon>
        <taxon>Agaricales</taxon>
        <taxon>Marasmiineae</taxon>
        <taxon>Mycenaceae</taxon>
        <taxon>Favolaschia</taxon>
    </lineage>
</organism>
<protein>
    <submittedName>
        <fullName evidence="1">Uncharacterized protein</fullName>
    </submittedName>
</protein>